<organism evidence="1 2">
    <name type="scientific">Phocaeicola vulgatus str. 3775 SL</name>
    <name type="common">B</name>
    <name type="synonym">iv</name>
    <dbReference type="NCBI Taxonomy" id="1339350"/>
    <lineage>
        <taxon>Bacteria</taxon>
        <taxon>Pseudomonadati</taxon>
        <taxon>Bacteroidota</taxon>
        <taxon>Bacteroidia</taxon>
        <taxon>Bacteroidales</taxon>
        <taxon>Bacteroidaceae</taxon>
        <taxon>Phocaeicola</taxon>
    </lineage>
</organism>
<dbReference type="RefSeq" id="WP_032576615.1">
    <property type="nucleotide sequence ID" value="NZ_JNHI01000116.1"/>
</dbReference>
<proteinExistence type="predicted"/>
<dbReference type="AlphaFoldDB" id="A0A078QNV2"/>
<dbReference type="PATRIC" id="fig|1339350.3.peg.4615"/>
<dbReference type="Proteomes" id="UP000028134">
    <property type="component" value="Unassembled WGS sequence"/>
</dbReference>
<evidence type="ECO:0000313" key="1">
    <source>
        <dbReference type="EMBL" id="KDS23387.1"/>
    </source>
</evidence>
<sequence length="69" mass="7977">MKTSICVSSAPVMPAVWPQGEHIRPVKRRLPNTVDEPKNIGYYLESLRDIASNPDREDILKEFFKETYV</sequence>
<name>A0A078QNV2_PHOVU</name>
<protein>
    <submittedName>
        <fullName evidence="1">Uncharacterized protein</fullName>
    </submittedName>
</protein>
<gene>
    <name evidence="1" type="ORF">M097_4888</name>
</gene>
<evidence type="ECO:0000313" key="2">
    <source>
        <dbReference type="Proteomes" id="UP000028134"/>
    </source>
</evidence>
<dbReference type="EMBL" id="JNHI01000116">
    <property type="protein sequence ID" value="KDS23387.1"/>
    <property type="molecule type" value="Genomic_DNA"/>
</dbReference>
<reference evidence="1 2" key="1">
    <citation type="submission" date="2014-04" db="EMBL/GenBank/DDBJ databases">
        <authorList>
            <person name="Sears C."/>
            <person name="Carroll K."/>
            <person name="Sack B.R."/>
            <person name="Qadri F."/>
            <person name="Myers L.L."/>
            <person name="Chung G.-T."/>
            <person name="Escheverria P."/>
            <person name="Fraser C.M."/>
            <person name="Sadzewicz L."/>
            <person name="Shefchek K.A."/>
            <person name="Tallon L."/>
            <person name="Das S.P."/>
            <person name="Daugherty S."/>
            <person name="Mongodin E.F."/>
        </authorList>
    </citation>
    <scope>NUCLEOTIDE SEQUENCE [LARGE SCALE GENOMIC DNA]</scope>
    <source>
        <strain evidence="2">3775 SL(B) 10 (iv)</strain>
    </source>
</reference>
<accession>A0A078QNV2</accession>
<comment type="caution">
    <text evidence="1">The sequence shown here is derived from an EMBL/GenBank/DDBJ whole genome shotgun (WGS) entry which is preliminary data.</text>
</comment>